<organism evidence="2 3">
    <name type="scientific">Pseudogracilibacillus auburnensis</name>
    <dbReference type="NCBI Taxonomy" id="1494959"/>
    <lineage>
        <taxon>Bacteria</taxon>
        <taxon>Bacillati</taxon>
        <taxon>Bacillota</taxon>
        <taxon>Bacilli</taxon>
        <taxon>Bacillales</taxon>
        <taxon>Bacillaceae</taxon>
        <taxon>Pseudogracilibacillus</taxon>
    </lineage>
</organism>
<feature type="transmembrane region" description="Helical" evidence="1">
    <location>
        <begin position="6"/>
        <end position="23"/>
    </location>
</feature>
<evidence type="ECO:0000313" key="2">
    <source>
        <dbReference type="EMBL" id="PXW82440.1"/>
    </source>
</evidence>
<accession>A0A2V3VLL0</accession>
<reference evidence="2 3" key="1">
    <citation type="submission" date="2018-05" db="EMBL/GenBank/DDBJ databases">
        <title>Genomic Encyclopedia of Type Strains, Phase IV (KMG-IV): sequencing the most valuable type-strain genomes for metagenomic binning, comparative biology and taxonomic classification.</title>
        <authorList>
            <person name="Goeker M."/>
        </authorList>
    </citation>
    <scope>NUCLEOTIDE SEQUENCE [LARGE SCALE GENOMIC DNA]</scope>
    <source>
        <strain evidence="2 3">DSM 28556</strain>
    </source>
</reference>
<dbReference type="RefSeq" id="WP_110397051.1">
    <property type="nucleotide sequence ID" value="NZ_JADIJL010000001.1"/>
</dbReference>
<keyword evidence="1" id="KW-0472">Membrane</keyword>
<evidence type="ECO:0000313" key="3">
    <source>
        <dbReference type="Proteomes" id="UP000247978"/>
    </source>
</evidence>
<dbReference type="EMBL" id="QJJQ01000018">
    <property type="protein sequence ID" value="PXW82440.1"/>
    <property type="molecule type" value="Genomic_DNA"/>
</dbReference>
<proteinExistence type="predicted"/>
<dbReference type="OrthoDB" id="2427984at2"/>
<evidence type="ECO:0000256" key="1">
    <source>
        <dbReference type="SAM" id="Phobius"/>
    </source>
</evidence>
<dbReference type="AlphaFoldDB" id="A0A2V3VLL0"/>
<comment type="caution">
    <text evidence="2">The sequence shown here is derived from an EMBL/GenBank/DDBJ whole genome shotgun (WGS) entry which is preliminary data.</text>
</comment>
<keyword evidence="3" id="KW-1185">Reference proteome</keyword>
<feature type="transmembrane region" description="Helical" evidence="1">
    <location>
        <begin position="61"/>
        <end position="80"/>
    </location>
</feature>
<gene>
    <name evidence="2" type="ORF">DFR56_11813</name>
</gene>
<protein>
    <submittedName>
        <fullName evidence="2">Uncharacterized protein</fullName>
    </submittedName>
</protein>
<dbReference type="Proteomes" id="UP000247978">
    <property type="component" value="Unassembled WGS sequence"/>
</dbReference>
<name>A0A2V3VLL0_9BACI</name>
<keyword evidence="1" id="KW-0812">Transmembrane</keyword>
<feature type="transmembrane region" description="Helical" evidence="1">
    <location>
        <begin position="35"/>
        <end position="55"/>
    </location>
</feature>
<sequence>MLKIGLTIITIIILMISISFVIRKRKKLGFTGFKTALTPICFYLIAINSIILVWLEKLGLLFWTINIILLFLAAYFTKFFPKSTQKES</sequence>
<keyword evidence="1" id="KW-1133">Transmembrane helix</keyword>